<keyword evidence="9" id="KW-1185">Reference proteome</keyword>
<dbReference type="Gene3D" id="1.10.1870.10">
    <property type="entry name" value="Domain 3, Saccharopine reductase"/>
    <property type="match status" value="1"/>
</dbReference>
<evidence type="ECO:0000256" key="4">
    <source>
        <dbReference type="ARBA" id="ARBA00023268"/>
    </source>
</evidence>
<keyword evidence="3" id="KW-0560">Oxidoreductase</keyword>
<dbReference type="EMBL" id="GL832956">
    <property type="protein sequence ID" value="EGD76105.1"/>
    <property type="molecule type" value="Genomic_DNA"/>
</dbReference>
<dbReference type="UniPathway" id="UPA00868">
    <property type="reaction ID" value="UER00835"/>
</dbReference>
<dbReference type="OrthoDB" id="10059875at2759"/>
<dbReference type="SMART" id="SM01003">
    <property type="entry name" value="AlaDh_PNT_N"/>
    <property type="match status" value="1"/>
</dbReference>
<dbReference type="eggNOG" id="KOG0172">
    <property type="taxonomic scope" value="Eukaryota"/>
</dbReference>
<dbReference type="GO" id="GO:0004753">
    <property type="term" value="F:saccharopine dehydrogenase activity"/>
    <property type="evidence" value="ECO:0007669"/>
    <property type="project" value="TreeGrafter"/>
</dbReference>
<dbReference type="InterPro" id="IPR036291">
    <property type="entry name" value="NAD(P)-bd_dom_sf"/>
</dbReference>
<dbReference type="STRING" id="946362.F2TXJ6"/>
<evidence type="ECO:0000313" key="8">
    <source>
        <dbReference type="EMBL" id="EGD76105.1"/>
    </source>
</evidence>
<evidence type="ECO:0000256" key="1">
    <source>
        <dbReference type="ARBA" id="ARBA00004682"/>
    </source>
</evidence>
<evidence type="ECO:0000256" key="5">
    <source>
        <dbReference type="ARBA" id="ARBA00025744"/>
    </source>
</evidence>
<accession>F2TXJ6</accession>
<feature type="domain" description="Alanine dehydrogenase/pyridine nucleotide transhydrogenase N-terminal" evidence="7">
    <location>
        <begin position="18"/>
        <end position="148"/>
    </location>
</feature>
<dbReference type="SUPFAM" id="SSF51735">
    <property type="entry name" value="NAD(P)-binding Rossmann-fold domains"/>
    <property type="match status" value="1"/>
</dbReference>
<dbReference type="InterPro" id="IPR032095">
    <property type="entry name" value="Sacchrp_dh-like_C"/>
</dbReference>
<dbReference type="Proteomes" id="UP000007799">
    <property type="component" value="Unassembled WGS sequence"/>
</dbReference>
<dbReference type="GO" id="GO:0005737">
    <property type="term" value="C:cytoplasm"/>
    <property type="evidence" value="ECO:0007669"/>
    <property type="project" value="TreeGrafter"/>
</dbReference>
<dbReference type="InterPro" id="IPR051168">
    <property type="entry name" value="AASS"/>
</dbReference>
<dbReference type="InterPro" id="IPR007698">
    <property type="entry name" value="AlaDH/PNT_NAD(H)-bd"/>
</dbReference>
<dbReference type="FunFam" id="3.40.50.720:FF:000087">
    <property type="entry name" value="alpha-aminoadipic semialdehyde synthase, mitochondrial"/>
    <property type="match status" value="1"/>
</dbReference>
<evidence type="ECO:0000313" key="9">
    <source>
        <dbReference type="Proteomes" id="UP000007799"/>
    </source>
</evidence>
<dbReference type="Pfam" id="PF03435">
    <property type="entry name" value="Sacchrp_dh_NADP"/>
    <property type="match status" value="1"/>
</dbReference>
<sequence>MRVAGALLQQVGRRGVIAVRRETKNRWERRAPLVPKHVRKLKRMGFRVLVQPSDMRVFTNEQYARAGAELVEDLSAASVVLGVKEVPLSELHPNKTYVCFSHTIKAQEGNMGMLDDILSKNIRLIDYECMLDENKKRVIGFGKFAGIAGMIDLLRGLGDRLLGLGYSNPFLGMGYMDYFHSVAAAKTALQLVGNNILINGTPKAVAPMIFGFTGTGNVTQGALEIFEQLPHEYITAKDLEVVIASGDPNTLYGIKLQREDLVQHKDPTQRVTFDKNHYNSNPDEYEPIFHTKIAPHISALVHGMYWDARFPRLLTCDQMRALHNTGTSRLIAIADISADPNGSIEFTRECTTIDRPYEVYNPNTDTSVFDWEAEGILLGSVDNLPAEIPVEASIHFGDLLVDYIPELARSDMTLPFEQQTDIGDTLRNAIITAHGKLTPRYEYIANLRRENEELARKSAPPRVVVLGSGLVCPSYIDSLLKVMGSGKVDVTVVGAQASELKQLANAYDTINTVELDVTDDAALRSVIGTSDVVVSLLPASLHLRPAKLCLELGKDMVTTSYVSDEMAALHDEAREKGLVFLNECGLDPGIDHFKAMDIIHRLSESNMDITSFTSWCGGLPAIHCANNPLGYKFSWSPRGVLVAAKNAARYREHGAVVDVESGTLPEHARDVQVGRMQFVGTPNRDSVKYESVYGLDKSGKLECILRGTLRYTGFWEALRVFTEVGLLREDIKLGASTARDLIAEAAKAQPDDVPAETQEEALRMLAECGVGESTRCPAHVAPLDALSALLTDALAYQRGERDMIVLTHSFTGVGSGSKTVQVDAELSYMGGRHPMEATAMATTVGAPGALATKYVLNKNECSFLDRGVLRPTNVQLSQQFLKDLDKYFDISFNERVIES</sequence>
<dbReference type="SMART" id="SM01002">
    <property type="entry name" value="AlaDh_PNT_C"/>
    <property type="match status" value="1"/>
</dbReference>
<dbReference type="PANTHER" id="PTHR11133">
    <property type="entry name" value="SACCHAROPINE DEHYDROGENASE"/>
    <property type="match status" value="1"/>
</dbReference>
<dbReference type="RefSeq" id="XP_004998280.1">
    <property type="nucleotide sequence ID" value="XM_004998223.1"/>
</dbReference>
<comment type="similarity">
    <text evidence="5">In the C-terminal section; belongs to the saccharopine dehydrogenase family.</text>
</comment>
<protein>
    <submittedName>
        <fullName evidence="8">Uncharacterized protein</fullName>
    </submittedName>
</protein>
<proteinExistence type="inferred from homology"/>
<dbReference type="PANTHER" id="PTHR11133:SF22">
    <property type="entry name" value="ALPHA-AMINOADIPIC SEMIALDEHYDE SYNTHASE, MITOCHONDRIAL"/>
    <property type="match status" value="1"/>
</dbReference>
<dbReference type="GO" id="GO:0033512">
    <property type="term" value="P:L-lysine catabolic process to acetyl-CoA via saccharopine"/>
    <property type="evidence" value="ECO:0007669"/>
    <property type="project" value="UniProtKB-UniPathway"/>
</dbReference>
<feature type="domain" description="Alanine dehydrogenase/pyridine nucleotide transhydrogenase NAD(H)-binding" evidence="6">
    <location>
        <begin position="188"/>
        <end position="380"/>
    </location>
</feature>
<dbReference type="Pfam" id="PF16653">
    <property type="entry name" value="Sacchrp_dh_C"/>
    <property type="match status" value="1"/>
</dbReference>
<dbReference type="Gene3D" id="3.40.50.720">
    <property type="entry name" value="NAD(P)-binding Rossmann-like Domain"/>
    <property type="match status" value="3"/>
</dbReference>
<dbReference type="Pfam" id="PF05222">
    <property type="entry name" value="AlaDh_PNT_N"/>
    <property type="match status" value="1"/>
</dbReference>
<dbReference type="SUPFAM" id="SSF52283">
    <property type="entry name" value="Formate/glycerate dehydrogenase catalytic domain-like"/>
    <property type="match status" value="1"/>
</dbReference>
<dbReference type="InterPro" id="IPR005097">
    <property type="entry name" value="Sacchrp_dh_NADP-bd"/>
</dbReference>
<dbReference type="AlphaFoldDB" id="F2TXJ6"/>
<gene>
    <name evidence="8" type="ORF">PTSG_00811</name>
</gene>
<dbReference type="GO" id="GO:0019878">
    <property type="term" value="P:lysine biosynthetic process via aminoadipic acid"/>
    <property type="evidence" value="ECO:0007669"/>
    <property type="project" value="TreeGrafter"/>
</dbReference>
<name>F2TXJ6_SALR5</name>
<dbReference type="OMA" id="TPHVHDI"/>
<comment type="pathway">
    <text evidence="1">Amino-acid degradation; L-lysine degradation via saccharopine pathway; glutaryl-CoA from L-lysine: step 1/6.</text>
</comment>
<dbReference type="InterPro" id="IPR007886">
    <property type="entry name" value="AlaDH/PNT_N"/>
</dbReference>
<keyword evidence="4" id="KW-0511">Multifunctional enzyme</keyword>
<evidence type="ECO:0000259" key="6">
    <source>
        <dbReference type="SMART" id="SM01002"/>
    </source>
</evidence>
<comment type="pathway">
    <text evidence="2">Amino-acid degradation; L-lysine degradation via saccharopine pathway; glutaryl-CoA from L-lysine: step 2/6.</text>
</comment>
<dbReference type="Gene3D" id="3.30.360.10">
    <property type="entry name" value="Dihydrodipicolinate Reductase, domain 2"/>
    <property type="match status" value="1"/>
</dbReference>
<dbReference type="CDD" id="cd12189">
    <property type="entry name" value="LKR_SDH_like"/>
    <property type="match status" value="1"/>
</dbReference>
<evidence type="ECO:0000259" key="7">
    <source>
        <dbReference type="SMART" id="SM01003"/>
    </source>
</evidence>
<dbReference type="InParanoid" id="F2TXJ6"/>
<dbReference type="SUPFAM" id="SSF55347">
    <property type="entry name" value="Glyceraldehyde-3-phosphate dehydrogenase-like, C-terminal domain"/>
    <property type="match status" value="1"/>
</dbReference>
<evidence type="ECO:0000256" key="2">
    <source>
        <dbReference type="ARBA" id="ARBA00004720"/>
    </source>
</evidence>
<dbReference type="KEGG" id="sre:PTSG_00811"/>
<dbReference type="FunCoup" id="F2TXJ6">
    <property type="interactions" value="1020"/>
</dbReference>
<organism evidence="9">
    <name type="scientific">Salpingoeca rosetta (strain ATCC 50818 / BSB-021)</name>
    <dbReference type="NCBI Taxonomy" id="946362"/>
    <lineage>
        <taxon>Eukaryota</taxon>
        <taxon>Choanoflagellata</taxon>
        <taxon>Craspedida</taxon>
        <taxon>Salpingoecidae</taxon>
        <taxon>Salpingoeca</taxon>
    </lineage>
</organism>
<evidence type="ECO:0000256" key="3">
    <source>
        <dbReference type="ARBA" id="ARBA00023002"/>
    </source>
</evidence>
<reference evidence="8" key="1">
    <citation type="submission" date="2009-08" db="EMBL/GenBank/DDBJ databases">
        <title>Annotation of Salpingoeca rosetta.</title>
        <authorList>
            <consortium name="The Broad Institute Genome Sequencing Platform"/>
            <person name="Russ C."/>
            <person name="Cuomo C."/>
            <person name="Burger G."/>
            <person name="Gray M.W."/>
            <person name="Holland P.W.H."/>
            <person name="King N."/>
            <person name="Lang F.B.F."/>
            <person name="Roger A.J."/>
            <person name="Ruiz-Trillo I."/>
            <person name="Young S.K."/>
            <person name="Zeng Q."/>
            <person name="Gargeya S."/>
            <person name="Alvarado L."/>
            <person name="Berlin A."/>
            <person name="Chapman S.B."/>
            <person name="Chen Z."/>
            <person name="Freedman E."/>
            <person name="Gellesch M."/>
            <person name="Goldberg J."/>
            <person name="Griggs A."/>
            <person name="Gujja S."/>
            <person name="Heilman E."/>
            <person name="Heiman D."/>
            <person name="Howarth C."/>
            <person name="Mehta T."/>
            <person name="Neiman D."/>
            <person name="Pearson M."/>
            <person name="Roberts A."/>
            <person name="Saif S."/>
            <person name="Shea T."/>
            <person name="Shenoy N."/>
            <person name="Sisk P."/>
            <person name="Stolte C."/>
            <person name="Sykes S."/>
            <person name="White J."/>
            <person name="Yandava C."/>
            <person name="Haas B."/>
            <person name="Nusbaum C."/>
            <person name="Birren B."/>
        </authorList>
    </citation>
    <scope>NUCLEOTIDE SEQUENCE [LARGE SCALE GENOMIC DNA]</scope>
    <source>
        <strain evidence="8">ATCC 50818</strain>
    </source>
</reference>
<dbReference type="GeneID" id="16078875"/>